<dbReference type="InterPro" id="IPR016791">
    <property type="entry name" value="Polyketide_synth_GrhN/RubW_prd"/>
</dbReference>
<dbReference type="Gene3D" id="2.30.110.10">
    <property type="entry name" value="Electron Transport, Fmn-binding Protein, Chain A"/>
    <property type="match status" value="1"/>
</dbReference>
<dbReference type="Proteomes" id="UP000252015">
    <property type="component" value="Unassembled WGS sequence"/>
</dbReference>
<proteinExistence type="predicted"/>
<name>A0A375YTV5_MYCSH</name>
<sequence>MLLPRIYRTVAGATFYCGDMTENSPAITQSHPPAAVLRVMNPIMRALLRTPLMGGARKQLMVVTFTGRKTGRQYSIPLSAHLIDDTLFALTDAPWKRNFRGGTTAQVLHDGKTTTMRGELIEEPGVVADLYHRCAQSYSAKQAQRALGMKFRDNQVPSLDDFAEAVNRLNLVAIRFTA</sequence>
<dbReference type="PIRSF" id="PIRSF021513">
    <property type="entry name" value="GrhN_RubW_prd"/>
    <property type="match status" value="1"/>
</dbReference>
<evidence type="ECO:0008006" key="3">
    <source>
        <dbReference type="Google" id="ProtNLM"/>
    </source>
</evidence>
<keyword evidence="2" id="KW-1185">Reference proteome</keyword>
<reference evidence="1 2" key="1">
    <citation type="submission" date="2018-05" db="EMBL/GenBank/DDBJ databases">
        <authorList>
            <consortium name="IHU Genomes"/>
        </authorList>
    </citation>
    <scope>NUCLEOTIDE SEQUENCE [LARGE SCALE GENOMIC DNA]</scope>
    <source>
        <strain evidence="1 2">P7336</strain>
    </source>
</reference>
<gene>
    <name evidence="1" type="ORF">MSP7336_00384</name>
</gene>
<protein>
    <recommendedName>
        <fullName evidence="3">DUF385 domain-containing protein</fullName>
    </recommendedName>
</protein>
<dbReference type="STRING" id="29313.BHQ16_15025"/>
<dbReference type="InterPro" id="IPR012349">
    <property type="entry name" value="Split_barrel_FMN-bd"/>
</dbReference>
<evidence type="ECO:0000313" key="1">
    <source>
        <dbReference type="EMBL" id="SRX92160.1"/>
    </source>
</evidence>
<accession>A0A375YTV5</accession>
<organism evidence="1 2">
    <name type="scientific">Mycobacterium shimoidei</name>
    <dbReference type="NCBI Taxonomy" id="29313"/>
    <lineage>
        <taxon>Bacteria</taxon>
        <taxon>Bacillati</taxon>
        <taxon>Actinomycetota</taxon>
        <taxon>Actinomycetes</taxon>
        <taxon>Mycobacteriales</taxon>
        <taxon>Mycobacteriaceae</taxon>
        <taxon>Mycobacterium</taxon>
    </lineage>
</organism>
<dbReference type="EMBL" id="UEGW01000001">
    <property type="protein sequence ID" value="SRX92160.1"/>
    <property type="molecule type" value="Genomic_DNA"/>
</dbReference>
<evidence type="ECO:0000313" key="2">
    <source>
        <dbReference type="Proteomes" id="UP000252015"/>
    </source>
</evidence>
<dbReference type="AlphaFoldDB" id="A0A375YTV5"/>